<organism evidence="1 5">
    <name type="scientific">Adineta steineri</name>
    <dbReference type="NCBI Taxonomy" id="433720"/>
    <lineage>
        <taxon>Eukaryota</taxon>
        <taxon>Metazoa</taxon>
        <taxon>Spiralia</taxon>
        <taxon>Gnathifera</taxon>
        <taxon>Rotifera</taxon>
        <taxon>Eurotatoria</taxon>
        <taxon>Bdelloidea</taxon>
        <taxon>Adinetida</taxon>
        <taxon>Adinetidae</taxon>
        <taxon>Adineta</taxon>
    </lineage>
</organism>
<dbReference type="Proteomes" id="UP000663868">
    <property type="component" value="Unassembled WGS sequence"/>
</dbReference>
<evidence type="ECO:0000313" key="3">
    <source>
        <dbReference type="EMBL" id="CAF3529647.1"/>
    </source>
</evidence>
<sequence>MHEVSVIFSLSISGNGYGNYPSTQSLDKASDNNITTKYLNFGSFFYLNIYDICGLNTGFYVTLKRGVSLVIGLQIFTADDMSARDPIIVTLEGSNSTNIDLTYGINWNLIYNGNSGLTNDPGRLTCDQTQLFCNSKQYMSYRFLVTHKRALANSVQYSEVRLLGFNF</sequence>
<dbReference type="EMBL" id="CAJOAZ010000097">
    <property type="protein sequence ID" value="CAF3529647.1"/>
    <property type="molecule type" value="Genomic_DNA"/>
</dbReference>
<accession>A0A813ZQ88</accession>
<dbReference type="AlphaFoldDB" id="A0A813ZQ88"/>
<dbReference type="Proteomes" id="UP000663860">
    <property type="component" value="Unassembled WGS sequence"/>
</dbReference>
<name>A0A813ZQ88_9BILA</name>
<evidence type="ECO:0000313" key="1">
    <source>
        <dbReference type="EMBL" id="CAF0901102.1"/>
    </source>
</evidence>
<evidence type="ECO:0000313" key="4">
    <source>
        <dbReference type="EMBL" id="CAF3973718.1"/>
    </source>
</evidence>
<evidence type="ECO:0000313" key="5">
    <source>
        <dbReference type="Proteomes" id="UP000663860"/>
    </source>
</evidence>
<dbReference type="EMBL" id="CAJOBB010002494">
    <property type="protein sequence ID" value="CAF3973718.1"/>
    <property type="molecule type" value="Genomic_DNA"/>
</dbReference>
<reference evidence="1" key="1">
    <citation type="submission" date="2021-02" db="EMBL/GenBank/DDBJ databases">
        <authorList>
            <person name="Nowell W R."/>
        </authorList>
    </citation>
    <scope>NUCLEOTIDE SEQUENCE</scope>
</reference>
<comment type="caution">
    <text evidence="1">The sequence shown here is derived from an EMBL/GenBank/DDBJ whole genome shotgun (WGS) entry which is preliminary data.</text>
</comment>
<evidence type="ECO:0000313" key="2">
    <source>
        <dbReference type="EMBL" id="CAF1120759.1"/>
    </source>
</evidence>
<dbReference type="Proteomes" id="UP000663845">
    <property type="component" value="Unassembled WGS sequence"/>
</dbReference>
<gene>
    <name evidence="1" type="ORF">IZO911_LOCUS12257</name>
    <name evidence="2" type="ORF">JYZ213_LOCUS22465</name>
    <name evidence="4" type="ORF">KXQ929_LOCUS26926</name>
    <name evidence="3" type="ORF">OXD698_LOCUS2870</name>
</gene>
<dbReference type="EMBL" id="CAJNOG010000255">
    <property type="protein sequence ID" value="CAF1120759.1"/>
    <property type="molecule type" value="Genomic_DNA"/>
</dbReference>
<protein>
    <submittedName>
        <fullName evidence="1">Uncharacterized protein</fullName>
    </submittedName>
</protein>
<proteinExistence type="predicted"/>
<dbReference type="Proteomes" id="UP000663844">
    <property type="component" value="Unassembled WGS sequence"/>
</dbReference>
<dbReference type="EMBL" id="CAJNOE010000094">
    <property type="protein sequence ID" value="CAF0901102.1"/>
    <property type="molecule type" value="Genomic_DNA"/>
</dbReference>